<proteinExistence type="predicted"/>
<evidence type="ECO:0000313" key="11">
    <source>
        <dbReference type="Proteomes" id="UP000008792"/>
    </source>
</evidence>
<keyword evidence="5 8" id="KW-0812">Transmembrane</keyword>
<dbReference type="FunCoup" id="B4LNB4">
    <property type="interactions" value="46"/>
</dbReference>
<dbReference type="InParanoid" id="B4LNB4"/>
<dbReference type="EMBL" id="CH940648">
    <property type="protein sequence ID" value="EDW61066.1"/>
    <property type="molecule type" value="Genomic_DNA"/>
</dbReference>
<dbReference type="PANTHER" id="PTHR12266">
    <property type="entry name" value="NA+/CA2+ K+ INDEPENDENT EXCHANGER"/>
    <property type="match status" value="1"/>
</dbReference>
<keyword evidence="7 8" id="KW-0472">Membrane</keyword>
<keyword evidence="11" id="KW-1185">Reference proteome</keyword>
<accession>B4LNB4</accession>
<name>B4LNB4_DROVI</name>
<dbReference type="Pfam" id="PF01699">
    <property type="entry name" value="Na_Ca_ex"/>
    <property type="match status" value="2"/>
</dbReference>
<evidence type="ECO:0000256" key="3">
    <source>
        <dbReference type="ARBA" id="ARBA00022449"/>
    </source>
</evidence>
<gene>
    <name evidence="10" type="primary">Dvir\GJ21831</name>
    <name evidence="10" type="ORF">Dvir_GJ21831</name>
</gene>
<protein>
    <recommendedName>
        <fullName evidence="9">Sodium/calcium exchanger membrane region domain-containing protein</fullName>
    </recommendedName>
</protein>
<feature type="transmembrane region" description="Helical" evidence="8">
    <location>
        <begin position="497"/>
        <end position="521"/>
    </location>
</feature>
<evidence type="ECO:0000256" key="1">
    <source>
        <dbReference type="ARBA" id="ARBA00004141"/>
    </source>
</evidence>
<dbReference type="AlphaFoldDB" id="B4LNB4"/>
<evidence type="ECO:0000256" key="2">
    <source>
        <dbReference type="ARBA" id="ARBA00022448"/>
    </source>
</evidence>
<keyword evidence="2" id="KW-0813">Transport</keyword>
<dbReference type="GO" id="GO:0016020">
    <property type="term" value="C:membrane"/>
    <property type="evidence" value="ECO:0007669"/>
    <property type="project" value="UniProtKB-SubCell"/>
</dbReference>
<feature type="transmembrane region" description="Helical" evidence="8">
    <location>
        <begin position="105"/>
        <end position="126"/>
    </location>
</feature>
<evidence type="ECO:0000256" key="8">
    <source>
        <dbReference type="SAM" id="Phobius"/>
    </source>
</evidence>
<dbReference type="InterPro" id="IPR044880">
    <property type="entry name" value="NCX_ion-bd_dom_sf"/>
</dbReference>
<evidence type="ECO:0000256" key="7">
    <source>
        <dbReference type="ARBA" id="ARBA00023136"/>
    </source>
</evidence>
<feature type="transmembrane region" description="Helical" evidence="8">
    <location>
        <begin position="568"/>
        <end position="586"/>
    </location>
</feature>
<keyword evidence="6 8" id="KW-1133">Transmembrane helix</keyword>
<dbReference type="GO" id="GO:0005432">
    <property type="term" value="F:calcium:sodium antiporter activity"/>
    <property type="evidence" value="ECO:0007669"/>
    <property type="project" value="TreeGrafter"/>
</dbReference>
<organism evidence="10 11">
    <name type="scientific">Drosophila virilis</name>
    <name type="common">Fruit fly</name>
    <dbReference type="NCBI Taxonomy" id="7244"/>
    <lineage>
        <taxon>Eukaryota</taxon>
        <taxon>Metazoa</taxon>
        <taxon>Ecdysozoa</taxon>
        <taxon>Arthropoda</taxon>
        <taxon>Hexapoda</taxon>
        <taxon>Insecta</taxon>
        <taxon>Pterygota</taxon>
        <taxon>Neoptera</taxon>
        <taxon>Endopterygota</taxon>
        <taxon>Diptera</taxon>
        <taxon>Brachycera</taxon>
        <taxon>Muscomorpha</taxon>
        <taxon>Ephydroidea</taxon>
        <taxon>Drosophilidae</taxon>
        <taxon>Drosophila</taxon>
    </lineage>
</organism>
<evidence type="ECO:0000256" key="6">
    <source>
        <dbReference type="ARBA" id="ARBA00022989"/>
    </source>
</evidence>
<feature type="transmembrane region" description="Helical" evidence="8">
    <location>
        <begin position="400"/>
        <end position="417"/>
    </location>
</feature>
<dbReference type="OMA" id="AANYFCS"/>
<dbReference type="PANTHER" id="PTHR12266:SF0">
    <property type="entry name" value="MITOCHONDRIAL SODIUM_CALCIUM EXCHANGER PROTEIN"/>
    <property type="match status" value="1"/>
</dbReference>
<evidence type="ECO:0000256" key="5">
    <source>
        <dbReference type="ARBA" id="ARBA00022692"/>
    </source>
</evidence>
<dbReference type="eggNOG" id="KOG2399">
    <property type="taxonomic scope" value="Eukaryota"/>
</dbReference>
<sequence length="601" mass="68735">MALLEDEFRHFLSNTSCHSLMKVSYPYRCTMAQKLEECRHIINYFNYFELMFCMLRIRDKTTEVCMMLLLFMAALFYVLLMSIVVDMFLTPALKVLSLKLRMNEYLAGVTILAFANSSPDLIANLMPIKENAALFTSIISNAVAILLLSGGMVCYLKPFKMDGHSTAQNLLFLLLSVELLRFIMVKGDSVTETESIMLLSVYVAYLVVNVADLLLMRYSLRKLRLEIRILRAQTTSQRNSRELKQKTALLLRLEHNEALNFKKRNSHYFVKRGRNSSKSLSEQRPEQVDYETNRTMLHSKSNAKNRFLGAEFLETLNPFDAVEWKLSGCFGRLMIIMKMPLVLLITMFVPVVDYERYKHGWSKLLNCTQIVTNPFILITAVHSKFASVYKSWYIEFNLNYSKWSFCLTVPLALLVFLHARTDMPPPYHMLFITLSASGSLVIIVLCVNEIEVLTSIVGSVLNLSEGFVDITFGSMTNATIDLMSNFALAMQGYERMAFAASCAGPFFSIALGMGVALLFNTNTRLKGSSYWLYGEEGDNCYIFLLLAIVAQLWLCLTFNFVARRSLGIFSWTLFAVFLIYACVAEWDLVHDFTRDSFFEPQ</sequence>
<dbReference type="HOGENOM" id="CLU_004979_3_0_1"/>
<feature type="transmembrane region" description="Helical" evidence="8">
    <location>
        <begin position="132"/>
        <end position="155"/>
    </location>
</feature>
<keyword evidence="4" id="KW-0109">Calcium transport</keyword>
<feature type="domain" description="Sodium/calcium exchanger membrane region" evidence="9">
    <location>
        <begin position="439"/>
        <end position="581"/>
    </location>
</feature>
<dbReference type="Proteomes" id="UP000008792">
    <property type="component" value="Unassembled WGS sequence"/>
</dbReference>
<dbReference type="Gene3D" id="1.20.1420.30">
    <property type="entry name" value="NCX, central ion-binding region"/>
    <property type="match status" value="2"/>
</dbReference>
<dbReference type="InterPro" id="IPR051359">
    <property type="entry name" value="CaCA_antiporter"/>
</dbReference>
<keyword evidence="4" id="KW-0106">Calcium</keyword>
<feature type="transmembrane region" description="Helical" evidence="8">
    <location>
        <begin position="68"/>
        <end position="93"/>
    </location>
</feature>
<feature type="transmembrane region" description="Helical" evidence="8">
    <location>
        <begin position="541"/>
        <end position="561"/>
    </location>
</feature>
<feature type="transmembrane region" description="Helical" evidence="8">
    <location>
        <begin position="333"/>
        <end position="352"/>
    </location>
</feature>
<dbReference type="PhylomeDB" id="B4LNB4"/>
<reference evidence="10 11" key="1">
    <citation type="journal article" date="2007" name="Nature">
        <title>Evolution of genes and genomes on the Drosophila phylogeny.</title>
        <authorList>
            <consortium name="Drosophila 12 Genomes Consortium"/>
            <person name="Clark A.G."/>
            <person name="Eisen M.B."/>
            <person name="Smith D.R."/>
            <person name="Bergman C.M."/>
            <person name="Oliver B."/>
            <person name="Markow T.A."/>
            <person name="Kaufman T.C."/>
            <person name="Kellis M."/>
            <person name="Gelbart W."/>
            <person name="Iyer V.N."/>
            <person name="Pollard D.A."/>
            <person name="Sackton T.B."/>
            <person name="Larracuente A.M."/>
            <person name="Singh N.D."/>
            <person name="Abad J.P."/>
            <person name="Abt D.N."/>
            <person name="Adryan B."/>
            <person name="Aguade M."/>
            <person name="Akashi H."/>
            <person name="Anderson W.W."/>
            <person name="Aquadro C.F."/>
            <person name="Ardell D.H."/>
            <person name="Arguello R."/>
            <person name="Artieri C.G."/>
            <person name="Barbash D.A."/>
            <person name="Barker D."/>
            <person name="Barsanti P."/>
            <person name="Batterham P."/>
            <person name="Batzoglou S."/>
            <person name="Begun D."/>
            <person name="Bhutkar A."/>
            <person name="Blanco E."/>
            <person name="Bosak S.A."/>
            <person name="Bradley R.K."/>
            <person name="Brand A.D."/>
            <person name="Brent M.R."/>
            <person name="Brooks A.N."/>
            <person name="Brown R.H."/>
            <person name="Butlin R.K."/>
            <person name="Caggese C."/>
            <person name="Calvi B.R."/>
            <person name="Bernardo de Carvalho A."/>
            <person name="Caspi A."/>
            <person name="Castrezana S."/>
            <person name="Celniker S.E."/>
            <person name="Chang J.L."/>
            <person name="Chapple C."/>
            <person name="Chatterji S."/>
            <person name="Chinwalla A."/>
            <person name="Civetta A."/>
            <person name="Clifton S.W."/>
            <person name="Comeron J.M."/>
            <person name="Costello J.C."/>
            <person name="Coyne J.A."/>
            <person name="Daub J."/>
            <person name="David R.G."/>
            <person name="Delcher A.L."/>
            <person name="Delehaunty K."/>
            <person name="Do C.B."/>
            <person name="Ebling H."/>
            <person name="Edwards K."/>
            <person name="Eickbush T."/>
            <person name="Evans J.D."/>
            <person name="Filipski A."/>
            <person name="Findeiss S."/>
            <person name="Freyhult E."/>
            <person name="Fulton L."/>
            <person name="Fulton R."/>
            <person name="Garcia A.C."/>
            <person name="Gardiner A."/>
            <person name="Garfield D.A."/>
            <person name="Garvin B.E."/>
            <person name="Gibson G."/>
            <person name="Gilbert D."/>
            <person name="Gnerre S."/>
            <person name="Godfrey J."/>
            <person name="Good R."/>
            <person name="Gotea V."/>
            <person name="Gravely B."/>
            <person name="Greenberg A.J."/>
            <person name="Griffiths-Jones S."/>
            <person name="Gross S."/>
            <person name="Guigo R."/>
            <person name="Gustafson E.A."/>
            <person name="Haerty W."/>
            <person name="Hahn M.W."/>
            <person name="Halligan D.L."/>
            <person name="Halpern A.L."/>
            <person name="Halter G.M."/>
            <person name="Han M.V."/>
            <person name="Heger A."/>
            <person name="Hillier L."/>
            <person name="Hinrichs A.S."/>
            <person name="Holmes I."/>
            <person name="Hoskins R.A."/>
            <person name="Hubisz M.J."/>
            <person name="Hultmark D."/>
            <person name="Huntley M.A."/>
            <person name="Jaffe D.B."/>
            <person name="Jagadeeshan S."/>
            <person name="Jeck W.R."/>
            <person name="Johnson J."/>
            <person name="Jones C.D."/>
            <person name="Jordan W.C."/>
            <person name="Karpen G.H."/>
            <person name="Kataoka E."/>
            <person name="Keightley P.D."/>
            <person name="Kheradpour P."/>
            <person name="Kirkness E.F."/>
            <person name="Koerich L.B."/>
            <person name="Kristiansen K."/>
            <person name="Kudrna D."/>
            <person name="Kulathinal R.J."/>
            <person name="Kumar S."/>
            <person name="Kwok R."/>
            <person name="Lander E."/>
            <person name="Langley C.H."/>
            <person name="Lapoint R."/>
            <person name="Lazzaro B.P."/>
            <person name="Lee S.J."/>
            <person name="Levesque L."/>
            <person name="Li R."/>
            <person name="Lin C.F."/>
            <person name="Lin M.F."/>
            <person name="Lindblad-Toh K."/>
            <person name="Llopart A."/>
            <person name="Long M."/>
            <person name="Low L."/>
            <person name="Lozovsky E."/>
            <person name="Lu J."/>
            <person name="Luo M."/>
            <person name="Machado C.A."/>
            <person name="Makalowski W."/>
            <person name="Marzo M."/>
            <person name="Matsuda M."/>
            <person name="Matzkin L."/>
            <person name="McAllister B."/>
            <person name="McBride C.S."/>
            <person name="McKernan B."/>
            <person name="McKernan K."/>
            <person name="Mendez-Lago M."/>
            <person name="Minx P."/>
            <person name="Mollenhauer M.U."/>
            <person name="Montooth K."/>
            <person name="Mount S.M."/>
            <person name="Mu X."/>
            <person name="Myers E."/>
            <person name="Negre B."/>
            <person name="Newfeld S."/>
            <person name="Nielsen R."/>
            <person name="Noor M.A."/>
            <person name="O'Grady P."/>
            <person name="Pachter L."/>
            <person name="Papaceit M."/>
            <person name="Parisi M.J."/>
            <person name="Parisi M."/>
            <person name="Parts L."/>
            <person name="Pedersen J.S."/>
            <person name="Pesole G."/>
            <person name="Phillippy A.M."/>
            <person name="Ponting C.P."/>
            <person name="Pop M."/>
            <person name="Porcelli D."/>
            <person name="Powell J.R."/>
            <person name="Prohaska S."/>
            <person name="Pruitt K."/>
            <person name="Puig M."/>
            <person name="Quesneville H."/>
            <person name="Ram K.R."/>
            <person name="Rand D."/>
            <person name="Rasmussen M.D."/>
            <person name="Reed L.K."/>
            <person name="Reenan R."/>
            <person name="Reily A."/>
            <person name="Remington K.A."/>
            <person name="Rieger T.T."/>
            <person name="Ritchie M.G."/>
            <person name="Robin C."/>
            <person name="Rogers Y.H."/>
            <person name="Rohde C."/>
            <person name="Rozas J."/>
            <person name="Rubenfield M.J."/>
            <person name="Ruiz A."/>
            <person name="Russo S."/>
            <person name="Salzberg S.L."/>
            <person name="Sanchez-Gracia A."/>
            <person name="Saranga D.J."/>
            <person name="Sato H."/>
            <person name="Schaeffer S.W."/>
            <person name="Schatz M.C."/>
            <person name="Schlenke T."/>
            <person name="Schwartz R."/>
            <person name="Segarra C."/>
            <person name="Singh R.S."/>
            <person name="Sirot L."/>
            <person name="Sirota M."/>
            <person name="Sisneros N.B."/>
            <person name="Smith C.D."/>
            <person name="Smith T.F."/>
            <person name="Spieth J."/>
            <person name="Stage D.E."/>
            <person name="Stark A."/>
            <person name="Stephan W."/>
            <person name="Strausberg R.L."/>
            <person name="Strempel S."/>
            <person name="Sturgill D."/>
            <person name="Sutton G."/>
            <person name="Sutton G.G."/>
            <person name="Tao W."/>
            <person name="Teichmann S."/>
            <person name="Tobari Y.N."/>
            <person name="Tomimura Y."/>
            <person name="Tsolas J.M."/>
            <person name="Valente V.L."/>
            <person name="Venter E."/>
            <person name="Venter J.C."/>
            <person name="Vicario S."/>
            <person name="Vieira F.G."/>
            <person name="Vilella A.J."/>
            <person name="Villasante A."/>
            <person name="Walenz B."/>
            <person name="Wang J."/>
            <person name="Wasserman M."/>
            <person name="Watts T."/>
            <person name="Wilson D."/>
            <person name="Wilson R.K."/>
            <person name="Wing R.A."/>
            <person name="Wolfner M.F."/>
            <person name="Wong A."/>
            <person name="Wong G.K."/>
            <person name="Wu C.I."/>
            <person name="Wu G."/>
            <person name="Yamamoto D."/>
            <person name="Yang H.P."/>
            <person name="Yang S.P."/>
            <person name="Yorke J.A."/>
            <person name="Yoshida K."/>
            <person name="Zdobnov E."/>
            <person name="Zhang P."/>
            <person name="Zhang Y."/>
            <person name="Zimin A.V."/>
            <person name="Baldwin J."/>
            <person name="Abdouelleil A."/>
            <person name="Abdulkadir J."/>
            <person name="Abebe A."/>
            <person name="Abera B."/>
            <person name="Abreu J."/>
            <person name="Acer S.C."/>
            <person name="Aftuck L."/>
            <person name="Alexander A."/>
            <person name="An P."/>
            <person name="Anderson E."/>
            <person name="Anderson S."/>
            <person name="Arachi H."/>
            <person name="Azer M."/>
            <person name="Bachantsang P."/>
            <person name="Barry A."/>
            <person name="Bayul T."/>
            <person name="Berlin A."/>
            <person name="Bessette D."/>
            <person name="Bloom T."/>
            <person name="Blye J."/>
            <person name="Boguslavskiy L."/>
            <person name="Bonnet C."/>
            <person name="Boukhgalter B."/>
            <person name="Bourzgui I."/>
            <person name="Brown A."/>
            <person name="Cahill P."/>
            <person name="Channer S."/>
            <person name="Cheshatsang Y."/>
            <person name="Chuda L."/>
            <person name="Citroen M."/>
            <person name="Collymore A."/>
            <person name="Cooke P."/>
            <person name="Costello M."/>
            <person name="D'Aco K."/>
            <person name="Daza R."/>
            <person name="De Haan G."/>
            <person name="DeGray S."/>
            <person name="DeMaso C."/>
            <person name="Dhargay N."/>
            <person name="Dooley K."/>
            <person name="Dooley E."/>
            <person name="Doricent M."/>
            <person name="Dorje P."/>
            <person name="Dorjee K."/>
            <person name="Dupes A."/>
            <person name="Elong R."/>
            <person name="Falk J."/>
            <person name="Farina A."/>
            <person name="Faro S."/>
            <person name="Ferguson D."/>
            <person name="Fisher S."/>
            <person name="Foley C.D."/>
            <person name="Franke A."/>
            <person name="Friedrich D."/>
            <person name="Gadbois L."/>
            <person name="Gearin G."/>
            <person name="Gearin C.R."/>
            <person name="Giannoukos G."/>
            <person name="Goode T."/>
            <person name="Graham J."/>
            <person name="Grandbois E."/>
            <person name="Grewal S."/>
            <person name="Gyaltsen K."/>
            <person name="Hafez N."/>
            <person name="Hagos B."/>
            <person name="Hall J."/>
            <person name="Henson C."/>
            <person name="Hollinger A."/>
            <person name="Honan T."/>
            <person name="Huard M.D."/>
            <person name="Hughes L."/>
            <person name="Hurhula B."/>
            <person name="Husby M.E."/>
            <person name="Kamat A."/>
            <person name="Kanga B."/>
            <person name="Kashin S."/>
            <person name="Khazanovich D."/>
            <person name="Kisner P."/>
            <person name="Lance K."/>
            <person name="Lara M."/>
            <person name="Lee W."/>
            <person name="Lennon N."/>
            <person name="Letendre F."/>
            <person name="LeVine R."/>
            <person name="Lipovsky A."/>
            <person name="Liu X."/>
            <person name="Liu J."/>
            <person name="Liu S."/>
            <person name="Lokyitsang T."/>
            <person name="Lokyitsang Y."/>
            <person name="Lubonja R."/>
            <person name="Lui A."/>
            <person name="MacDonald P."/>
            <person name="Magnisalis V."/>
            <person name="Maru K."/>
            <person name="Matthews C."/>
            <person name="McCusker W."/>
            <person name="McDonough S."/>
            <person name="Mehta T."/>
            <person name="Meldrim J."/>
            <person name="Meneus L."/>
            <person name="Mihai O."/>
            <person name="Mihalev A."/>
            <person name="Mihova T."/>
            <person name="Mittelman R."/>
            <person name="Mlenga V."/>
            <person name="Montmayeur A."/>
            <person name="Mulrain L."/>
            <person name="Navidi A."/>
            <person name="Naylor J."/>
            <person name="Negash T."/>
            <person name="Nguyen T."/>
            <person name="Nguyen N."/>
            <person name="Nicol R."/>
            <person name="Norbu C."/>
            <person name="Norbu N."/>
            <person name="Novod N."/>
            <person name="O'Neill B."/>
            <person name="Osman S."/>
            <person name="Markiewicz E."/>
            <person name="Oyono O.L."/>
            <person name="Patti C."/>
            <person name="Phunkhang P."/>
            <person name="Pierre F."/>
            <person name="Priest M."/>
            <person name="Raghuraman S."/>
            <person name="Rege F."/>
            <person name="Reyes R."/>
            <person name="Rise C."/>
            <person name="Rogov P."/>
            <person name="Ross K."/>
            <person name="Ryan E."/>
            <person name="Settipalli S."/>
            <person name="Shea T."/>
            <person name="Sherpa N."/>
            <person name="Shi L."/>
            <person name="Shih D."/>
            <person name="Sparrow T."/>
            <person name="Spaulding J."/>
            <person name="Stalker J."/>
            <person name="Stange-Thomann N."/>
            <person name="Stavropoulos S."/>
            <person name="Stone C."/>
            <person name="Strader C."/>
            <person name="Tesfaye S."/>
            <person name="Thomson T."/>
            <person name="Thoulutsang Y."/>
            <person name="Thoulutsang D."/>
            <person name="Topham K."/>
            <person name="Topping I."/>
            <person name="Tsamla T."/>
            <person name="Vassiliev H."/>
            <person name="Vo A."/>
            <person name="Wangchuk T."/>
            <person name="Wangdi T."/>
            <person name="Weiand M."/>
            <person name="Wilkinson J."/>
            <person name="Wilson A."/>
            <person name="Yadav S."/>
            <person name="Young G."/>
            <person name="Yu Q."/>
            <person name="Zembek L."/>
            <person name="Zhong D."/>
            <person name="Zimmer A."/>
            <person name="Zwirko Z."/>
            <person name="Jaffe D.B."/>
            <person name="Alvarez P."/>
            <person name="Brockman W."/>
            <person name="Butler J."/>
            <person name="Chin C."/>
            <person name="Gnerre S."/>
            <person name="Grabherr M."/>
            <person name="Kleber M."/>
            <person name="Mauceli E."/>
            <person name="MacCallum I."/>
        </authorList>
    </citation>
    <scope>NUCLEOTIDE SEQUENCE [LARGE SCALE GENOMIC DNA]</scope>
    <source>
        <strain evidence="11">Tucson 15010-1051.87</strain>
    </source>
</reference>
<keyword evidence="3" id="KW-0050">Antiport</keyword>
<evidence type="ECO:0000256" key="4">
    <source>
        <dbReference type="ARBA" id="ARBA00022568"/>
    </source>
</evidence>
<feature type="transmembrane region" description="Helical" evidence="8">
    <location>
        <begin position="429"/>
        <end position="450"/>
    </location>
</feature>
<dbReference type="GO" id="GO:0006874">
    <property type="term" value="P:intracellular calcium ion homeostasis"/>
    <property type="evidence" value="ECO:0007669"/>
    <property type="project" value="TreeGrafter"/>
</dbReference>
<feature type="transmembrane region" description="Helical" evidence="8">
    <location>
        <begin position="196"/>
        <end position="215"/>
    </location>
</feature>
<dbReference type="KEGG" id="dvi:6625762"/>
<evidence type="ECO:0000259" key="9">
    <source>
        <dbReference type="Pfam" id="PF01699"/>
    </source>
</evidence>
<comment type="subcellular location">
    <subcellularLocation>
        <location evidence="1">Membrane</location>
        <topology evidence="1">Multi-pass membrane protein</topology>
    </subcellularLocation>
</comment>
<dbReference type="OrthoDB" id="407410at2759"/>
<dbReference type="InterPro" id="IPR004837">
    <property type="entry name" value="NaCa_Exmemb"/>
</dbReference>
<keyword evidence="4" id="KW-0406">Ion transport</keyword>
<evidence type="ECO:0000313" key="10">
    <source>
        <dbReference type="EMBL" id="EDW61066.1"/>
    </source>
</evidence>
<feature type="domain" description="Sodium/calcium exchanger membrane region" evidence="9">
    <location>
        <begin position="73"/>
        <end position="209"/>
    </location>
</feature>